<dbReference type="PANTHER" id="PTHR30023">
    <property type="entry name" value="D-ALANYL-D-ALANINE CARBOXYPEPTIDASE"/>
    <property type="match status" value="1"/>
</dbReference>
<dbReference type="AlphaFoldDB" id="A0A6J6C378"/>
<evidence type="ECO:0000256" key="1">
    <source>
        <dbReference type="ARBA" id="ARBA00006096"/>
    </source>
</evidence>
<sequence length="462" mass="48542">MKSNAELKPILTGVASGLVVGLVVLLGLFLGPLGGSGASSNSAPEQSEALPSDQEVAEGEPTDPALEEAVKCVVTELEQSDAILDLQAQVIDAATGTVLFDRSSSAPARPASVMKLLTAAAALETLGPNYRVITRVYADSADPSILYFVGAGDVTLSRTAPGVNSVYRNAPKLADLARQVASKAPGQTISQIVLDSTLYGSPDGEYQSVWDQRGLTDGYMSYVSALQVDGDRANPGSKDSARSKDPVTRAGEHFKQALGQSASSAVLSKGQAPADAIEIASVRSAPLSTWIDYMLVVSDNSLAEAMARLVSLEVGLDGSFSSLTRAYQIALRSTGINLSGLKVEDGSGLSRFNQLSPVTVNDLLKLIDNNYRNFKVILDGMPVSGTPGSLGYRFETAEGKVVAKTGWIRTGYTLAGFLYPEDGSKLIFTVYNLGASVNMANQEAMDELVMGFYGCGKSLADR</sequence>
<dbReference type="PANTHER" id="PTHR30023:SF0">
    <property type="entry name" value="PENICILLIN-SENSITIVE CARBOXYPEPTIDASE A"/>
    <property type="match status" value="1"/>
</dbReference>
<organism evidence="4">
    <name type="scientific">freshwater metagenome</name>
    <dbReference type="NCBI Taxonomy" id="449393"/>
    <lineage>
        <taxon>unclassified sequences</taxon>
        <taxon>metagenomes</taxon>
        <taxon>ecological metagenomes</taxon>
    </lineage>
</organism>
<gene>
    <name evidence="4" type="ORF">UFOPK1503_00625</name>
</gene>
<dbReference type="PRINTS" id="PR00922">
    <property type="entry name" value="DADACBPTASE3"/>
</dbReference>
<comment type="similarity">
    <text evidence="1">Belongs to the peptidase S13 family.</text>
</comment>
<dbReference type="NCBIfam" id="TIGR00666">
    <property type="entry name" value="PBP4"/>
    <property type="match status" value="1"/>
</dbReference>
<dbReference type="Pfam" id="PF02113">
    <property type="entry name" value="Peptidase_S13"/>
    <property type="match status" value="2"/>
</dbReference>
<dbReference type="InterPro" id="IPR000667">
    <property type="entry name" value="Peptidase_S13"/>
</dbReference>
<dbReference type="Gene3D" id="3.40.710.10">
    <property type="entry name" value="DD-peptidase/beta-lactamase superfamily"/>
    <property type="match status" value="2"/>
</dbReference>
<proteinExistence type="inferred from homology"/>
<evidence type="ECO:0000256" key="3">
    <source>
        <dbReference type="SAM" id="MobiDB-lite"/>
    </source>
</evidence>
<reference evidence="4" key="1">
    <citation type="submission" date="2020-05" db="EMBL/GenBank/DDBJ databases">
        <authorList>
            <person name="Chiriac C."/>
            <person name="Salcher M."/>
            <person name="Ghai R."/>
            <person name="Kavagutti S V."/>
        </authorList>
    </citation>
    <scope>NUCLEOTIDE SEQUENCE</scope>
</reference>
<dbReference type="GO" id="GO:0004185">
    <property type="term" value="F:serine-type carboxypeptidase activity"/>
    <property type="evidence" value="ECO:0007669"/>
    <property type="project" value="InterPro"/>
</dbReference>
<keyword evidence="2" id="KW-0378">Hydrolase</keyword>
<dbReference type="GO" id="GO:0000270">
    <property type="term" value="P:peptidoglycan metabolic process"/>
    <property type="evidence" value="ECO:0007669"/>
    <property type="project" value="TreeGrafter"/>
</dbReference>
<dbReference type="GO" id="GO:0006508">
    <property type="term" value="P:proteolysis"/>
    <property type="evidence" value="ECO:0007669"/>
    <property type="project" value="InterPro"/>
</dbReference>
<dbReference type="InterPro" id="IPR012338">
    <property type="entry name" value="Beta-lactam/transpept-like"/>
</dbReference>
<dbReference type="SUPFAM" id="SSF56601">
    <property type="entry name" value="beta-lactamase/transpeptidase-like"/>
    <property type="match status" value="1"/>
</dbReference>
<evidence type="ECO:0000313" key="4">
    <source>
        <dbReference type="EMBL" id="CAB4545811.1"/>
    </source>
</evidence>
<evidence type="ECO:0000256" key="2">
    <source>
        <dbReference type="ARBA" id="ARBA00022801"/>
    </source>
</evidence>
<dbReference type="EMBL" id="CAEZST010000008">
    <property type="protein sequence ID" value="CAB4545811.1"/>
    <property type="molecule type" value="Genomic_DNA"/>
</dbReference>
<feature type="region of interest" description="Disordered" evidence="3">
    <location>
        <begin position="37"/>
        <end position="63"/>
    </location>
</feature>
<protein>
    <submittedName>
        <fullName evidence="4">Unannotated protein</fullName>
    </submittedName>
</protein>
<name>A0A6J6C378_9ZZZZ</name>
<accession>A0A6J6C378</accession>